<evidence type="ECO:0000313" key="2">
    <source>
        <dbReference type="Proteomes" id="UP000001292"/>
    </source>
</evidence>
<dbReference type="EMBL" id="CH480827">
    <property type="protein sequence ID" value="EDW44707.1"/>
    <property type="molecule type" value="Genomic_DNA"/>
</dbReference>
<protein>
    <submittedName>
        <fullName evidence="1">GM15253</fullName>
    </submittedName>
</protein>
<name>B4IBE9_DROSE</name>
<gene>
    <name evidence="1" type="primary">Dsec\GM15253</name>
    <name evidence="1" type="ORF">Dsec_GM15253</name>
</gene>
<proteinExistence type="predicted"/>
<keyword evidence="2" id="KW-1185">Reference proteome</keyword>
<evidence type="ECO:0000313" key="1">
    <source>
        <dbReference type="EMBL" id="EDW44707.1"/>
    </source>
</evidence>
<accession>B4IBE9</accession>
<dbReference type="OMA" id="WLADCSH"/>
<organism evidence="2">
    <name type="scientific">Drosophila sechellia</name>
    <name type="common">Fruit fly</name>
    <dbReference type="NCBI Taxonomy" id="7238"/>
    <lineage>
        <taxon>Eukaryota</taxon>
        <taxon>Metazoa</taxon>
        <taxon>Ecdysozoa</taxon>
        <taxon>Arthropoda</taxon>
        <taxon>Hexapoda</taxon>
        <taxon>Insecta</taxon>
        <taxon>Pterygota</taxon>
        <taxon>Neoptera</taxon>
        <taxon>Endopterygota</taxon>
        <taxon>Diptera</taxon>
        <taxon>Brachycera</taxon>
        <taxon>Muscomorpha</taxon>
        <taxon>Ephydroidea</taxon>
        <taxon>Drosophilidae</taxon>
        <taxon>Drosophila</taxon>
        <taxon>Sophophora</taxon>
    </lineage>
</organism>
<sequence length="73" mass="8051">MFTSRGNGTGPLSAGLTLKWFRAIRCPWLADCSHLLLLNLLPLDPQLAGCLRDSEFWVLSAHLDKDSAALRSI</sequence>
<reference evidence="1 2" key="1">
    <citation type="journal article" date="2007" name="Nature">
        <title>Evolution of genes and genomes on the Drosophila phylogeny.</title>
        <authorList>
            <consortium name="Drosophila 12 Genomes Consortium"/>
            <person name="Clark A.G."/>
            <person name="Eisen M.B."/>
            <person name="Smith D.R."/>
            <person name="Bergman C.M."/>
            <person name="Oliver B."/>
            <person name="Markow T.A."/>
            <person name="Kaufman T.C."/>
            <person name="Kellis M."/>
            <person name="Gelbart W."/>
            <person name="Iyer V.N."/>
            <person name="Pollard D.A."/>
            <person name="Sackton T.B."/>
            <person name="Larracuente A.M."/>
            <person name="Singh N.D."/>
            <person name="Abad J.P."/>
            <person name="Abt D.N."/>
            <person name="Adryan B."/>
            <person name="Aguade M."/>
            <person name="Akashi H."/>
            <person name="Anderson W.W."/>
            <person name="Aquadro C.F."/>
            <person name="Ardell D.H."/>
            <person name="Arguello R."/>
            <person name="Artieri C.G."/>
            <person name="Barbash D.A."/>
            <person name="Barker D."/>
            <person name="Barsanti P."/>
            <person name="Batterham P."/>
            <person name="Batzoglou S."/>
            <person name="Begun D."/>
            <person name="Bhutkar A."/>
            <person name="Blanco E."/>
            <person name="Bosak S.A."/>
            <person name="Bradley R.K."/>
            <person name="Brand A.D."/>
            <person name="Brent M.R."/>
            <person name="Brooks A.N."/>
            <person name="Brown R.H."/>
            <person name="Butlin R.K."/>
            <person name="Caggese C."/>
            <person name="Calvi B.R."/>
            <person name="Bernardo de Carvalho A."/>
            <person name="Caspi A."/>
            <person name="Castrezana S."/>
            <person name="Celniker S.E."/>
            <person name="Chang J.L."/>
            <person name="Chapple C."/>
            <person name="Chatterji S."/>
            <person name="Chinwalla A."/>
            <person name="Civetta A."/>
            <person name="Clifton S.W."/>
            <person name="Comeron J.M."/>
            <person name="Costello J.C."/>
            <person name="Coyne J.A."/>
            <person name="Daub J."/>
            <person name="David R.G."/>
            <person name="Delcher A.L."/>
            <person name="Delehaunty K."/>
            <person name="Do C.B."/>
            <person name="Ebling H."/>
            <person name="Edwards K."/>
            <person name="Eickbush T."/>
            <person name="Evans J.D."/>
            <person name="Filipski A."/>
            <person name="Findeiss S."/>
            <person name="Freyhult E."/>
            <person name="Fulton L."/>
            <person name="Fulton R."/>
            <person name="Garcia A.C."/>
            <person name="Gardiner A."/>
            <person name="Garfield D.A."/>
            <person name="Garvin B.E."/>
            <person name="Gibson G."/>
            <person name="Gilbert D."/>
            <person name="Gnerre S."/>
            <person name="Godfrey J."/>
            <person name="Good R."/>
            <person name="Gotea V."/>
            <person name="Gravely B."/>
            <person name="Greenberg A.J."/>
            <person name="Griffiths-Jones S."/>
            <person name="Gross S."/>
            <person name="Guigo R."/>
            <person name="Gustafson E.A."/>
            <person name="Haerty W."/>
            <person name="Hahn M.W."/>
            <person name="Halligan D.L."/>
            <person name="Halpern A.L."/>
            <person name="Halter G.M."/>
            <person name="Han M.V."/>
            <person name="Heger A."/>
            <person name="Hillier L."/>
            <person name="Hinrichs A.S."/>
            <person name="Holmes I."/>
            <person name="Hoskins R.A."/>
            <person name="Hubisz M.J."/>
            <person name="Hultmark D."/>
            <person name="Huntley M.A."/>
            <person name="Jaffe D.B."/>
            <person name="Jagadeeshan S."/>
            <person name="Jeck W.R."/>
            <person name="Johnson J."/>
            <person name="Jones C.D."/>
            <person name="Jordan W.C."/>
            <person name="Karpen G.H."/>
            <person name="Kataoka E."/>
            <person name="Keightley P.D."/>
            <person name="Kheradpour P."/>
            <person name="Kirkness E.F."/>
            <person name="Koerich L.B."/>
            <person name="Kristiansen K."/>
            <person name="Kudrna D."/>
            <person name="Kulathinal R.J."/>
            <person name="Kumar S."/>
            <person name="Kwok R."/>
            <person name="Lander E."/>
            <person name="Langley C.H."/>
            <person name="Lapoint R."/>
            <person name="Lazzaro B.P."/>
            <person name="Lee S.J."/>
            <person name="Levesque L."/>
            <person name="Li R."/>
            <person name="Lin C.F."/>
            <person name="Lin M.F."/>
            <person name="Lindblad-Toh K."/>
            <person name="Llopart A."/>
            <person name="Long M."/>
            <person name="Low L."/>
            <person name="Lozovsky E."/>
            <person name="Lu J."/>
            <person name="Luo M."/>
            <person name="Machado C.A."/>
            <person name="Makalowski W."/>
            <person name="Marzo M."/>
            <person name="Matsuda M."/>
            <person name="Matzkin L."/>
            <person name="McAllister B."/>
            <person name="McBride C.S."/>
            <person name="McKernan B."/>
            <person name="McKernan K."/>
            <person name="Mendez-Lago M."/>
            <person name="Minx P."/>
            <person name="Mollenhauer M.U."/>
            <person name="Montooth K."/>
            <person name="Mount S.M."/>
            <person name="Mu X."/>
            <person name="Myers E."/>
            <person name="Negre B."/>
            <person name="Newfeld S."/>
            <person name="Nielsen R."/>
            <person name="Noor M.A."/>
            <person name="O'Grady P."/>
            <person name="Pachter L."/>
            <person name="Papaceit M."/>
            <person name="Parisi M.J."/>
            <person name="Parisi M."/>
            <person name="Parts L."/>
            <person name="Pedersen J.S."/>
            <person name="Pesole G."/>
            <person name="Phillippy A.M."/>
            <person name="Ponting C.P."/>
            <person name="Pop M."/>
            <person name="Porcelli D."/>
            <person name="Powell J.R."/>
            <person name="Prohaska S."/>
            <person name="Pruitt K."/>
            <person name="Puig M."/>
            <person name="Quesneville H."/>
            <person name="Ram K.R."/>
            <person name="Rand D."/>
            <person name="Rasmussen M.D."/>
            <person name="Reed L.K."/>
            <person name="Reenan R."/>
            <person name="Reily A."/>
            <person name="Remington K.A."/>
            <person name="Rieger T.T."/>
            <person name="Ritchie M.G."/>
            <person name="Robin C."/>
            <person name="Rogers Y.H."/>
            <person name="Rohde C."/>
            <person name="Rozas J."/>
            <person name="Rubenfield M.J."/>
            <person name="Ruiz A."/>
            <person name="Russo S."/>
            <person name="Salzberg S.L."/>
            <person name="Sanchez-Gracia A."/>
            <person name="Saranga D.J."/>
            <person name="Sato H."/>
            <person name="Schaeffer S.W."/>
            <person name="Schatz M.C."/>
            <person name="Schlenke T."/>
            <person name="Schwartz R."/>
            <person name="Segarra C."/>
            <person name="Singh R.S."/>
            <person name="Sirot L."/>
            <person name="Sirota M."/>
            <person name="Sisneros N.B."/>
            <person name="Smith C.D."/>
            <person name="Smith T.F."/>
            <person name="Spieth J."/>
            <person name="Stage D.E."/>
            <person name="Stark A."/>
            <person name="Stephan W."/>
            <person name="Strausberg R.L."/>
            <person name="Strempel S."/>
            <person name="Sturgill D."/>
            <person name="Sutton G."/>
            <person name="Sutton G.G."/>
            <person name="Tao W."/>
            <person name="Teichmann S."/>
            <person name="Tobari Y.N."/>
            <person name="Tomimura Y."/>
            <person name="Tsolas J.M."/>
            <person name="Valente V.L."/>
            <person name="Venter E."/>
            <person name="Venter J.C."/>
            <person name="Vicario S."/>
            <person name="Vieira F.G."/>
            <person name="Vilella A.J."/>
            <person name="Villasante A."/>
            <person name="Walenz B."/>
            <person name="Wang J."/>
            <person name="Wasserman M."/>
            <person name="Watts T."/>
            <person name="Wilson D."/>
            <person name="Wilson R.K."/>
            <person name="Wing R.A."/>
            <person name="Wolfner M.F."/>
            <person name="Wong A."/>
            <person name="Wong G.K."/>
            <person name="Wu C.I."/>
            <person name="Wu G."/>
            <person name="Yamamoto D."/>
            <person name="Yang H.P."/>
            <person name="Yang S.P."/>
            <person name="Yorke J.A."/>
            <person name="Yoshida K."/>
            <person name="Zdobnov E."/>
            <person name="Zhang P."/>
            <person name="Zhang Y."/>
            <person name="Zimin A.V."/>
            <person name="Baldwin J."/>
            <person name="Abdouelleil A."/>
            <person name="Abdulkadir J."/>
            <person name="Abebe A."/>
            <person name="Abera B."/>
            <person name="Abreu J."/>
            <person name="Acer S.C."/>
            <person name="Aftuck L."/>
            <person name="Alexander A."/>
            <person name="An P."/>
            <person name="Anderson E."/>
            <person name="Anderson S."/>
            <person name="Arachi H."/>
            <person name="Azer M."/>
            <person name="Bachantsang P."/>
            <person name="Barry A."/>
            <person name="Bayul T."/>
            <person name="Berlin A."/>
            <person name="Bessette D."/>
            <person name="Bloom T."/>
            <person name="Blye J."/>
            <person name="Boguslavskiy L."/>
            <person name="Bonnet C."/>
            <person name="Boukhgalter B."/>
            <person name="Bourzgui I."/>
            <person name="Brown A."/>
            <person name="Cahill P."/>
            <person name="Channer S."/>
            <person name="Cheshatsang Y."/>
            <person name="Chuda L."/>
            <person name="Citroen M."/>
            <person name="Collymore A."/>
            <person name="Cooke P."/>
            <person name="Costello M."/>
            <person name="D'Aco K."/>
            <person name="Daza R."/>
            <person name="De Haan G."/>
            <person name="DeGray S."/>
            <person name="DeMaso C."/>
            <person name="Dhargay N."/>
            <person name="Dooley K."/>
            <person name="Dooley E."/>
            <person name="Doricent M."/>
            <person name="Dorje P."/>
            <person name="Dorjee K."/>
            <person name="Dupes A."/>
            <person name="Elong R."/>
            <person name="Falk J."/>
            <person name="Farina A."/>
            <person name="Faro S."/>
            <person name="Ferguson D."/>
            <person name="Fisher S."/>
            <person name="Foley C.D."/>
            <person name="Franke A."/>
            <person name="Friedrich D."/>
            <person name="Gadbois L."/>
            <person name="Gearin G."/>
            <person name="Gearin C.R."/>
            <person name="Giannoukos G."/>
            <person name="Goode T."/>
            <person name="Graham J."/>
            <person name="Grandbois E."/>
            <person name="Grewal S."/>
            <person name="Gyaltsen K."/>
            <person name="Hafez N."/>
            <person name="Hagos B."/>
            <person name="Hall J."/>
            <person name="Henson C."/>
            <person name="Hollinger A."/>
            <person name="Honan T."/>
            <person name="Huard M.D."/>
            <person name="Hughes L."/>
            <person name="Hurhula B."/>
            <person name="Husby M.E."/>
            <person name="Kamat A."/>
            <person name="Kanga B."/>
            <person name="Kashin S."/>
            <person name="Khazanovich D."/>
            <person name="Kisner P."/>
            <person name="Lance K."/>
            <person name="Lara M."/>
            <person name="Lee W."/>
            <person name="Lennon N."/>
            <person name="Letendre F."/>
            <person name="LeVine R."/>
            <person name="Lipovsky A."/>
            <person name="Liu X."/>
            <person name="Liu J."/>
            <person name="Liu S."/>
            <person name="Lokyitsang T."/>
            <person name="Lokyitsang Y."/>
            <person name="Lubonja R."/>
            <person name="Lui A."/>
            <person name="MacDonald P."/>
            <person name="Magnisalis V."/>
            <person name="Maru K."/>
            <person name="Matthews C."/>
            <person name="McCusker W."/>
            <person name="McDonough S."/>
            <person name="Mehta T."/>
            <person name="Meldrim J."/>
            <person name="Meneus L."/>
            <person name="Mihai O."/>
            <person name="Mihalev A."/>
            <person name="Mihova T."/>
            <person name="Mittelman R."/>
            <person name="Mlenga V."/>
            <person name="Montmayeur A."/>
            <person name="Mulrain L."/>
            <person name="Navidi A."/>
            <person name="Naylor J."/>
            <person name="Negash T."/>
            <person name="Nguyen T."/>
            <person name="Nguyen N."/>
            <person name="Nicol R."/>
            <person name="Norbu C."/>
            <person name="Norbu N."/>
            <person name="Novod N."/>
            <person name="O'Neill B."/>
            <person name="Osman S."/>
            <person name="Markiewicz E."/>
            <person name="Oyono O.L."/>
            <person name="Patti C."/>
            <person name="Phunkhang P."/>
            <person name="Pierre F."/>
            <person name="Priest M."/>
            <person name="Raghuraman S."/>
            <person name="Rege F."/>
            <person name="Reyes R."/>
            <person name="Rise C."/>
            <person name="Rogov P."/>
            <person name="Ross K."/>
            <person name="Ryan E."/>
            <person name="Settipalli S."/>
            <person name="Shea T."/>
            <person name="Sherpa N."/>
            <person name="Shi L."/>
            <person name="Shih D."/>
            <person name="Sparrow T."/>
            <person name="Spaulding J."/>
            <person name="Stalker J."/>
            <person name="Stange-Thomann N."/>
            <person name="Stavropoulos S."/>
            <person name="Stone C."/>
            <person name="Strader C."/>
            <person name="Tesfaye S."/>
            <person name="Thomson T."/>
            <person name="Thoulutsang Y."/>
            <person name="Thoulutsang D."/>
            <person name="Topham K."/>
            <person name="Topping I."/>
            <person name="Tsamla T."/>
            <person name="Vassiliev H."/>
            <person name="Vo A."/>
            <person name="Wangchuk T."/>
            <person name="Wangdi T."/>
            <person name="Weiand M."/>
            <person name="Wilkinson J."/>
            <person name="Wilson A."/>
            <person name="Yadav S."/>
            <person name="Young G."/>
            <person name="Yu Q."/>
            <person name="Zembek L."/>
            <person name="Zhong D."/>
            <person name="Zimmer A."/>
            <person name="Zwirko Z."/>
            <person name="Jaffe D.B."/>
            <person name="Alvarez P."/>
            <person name="Brockman W."/>
            <person name="Butler J."/>
            <person name="Chin C."/>
            <person name="Gnerre S."/>
            <person name="Grabherr M."/>
            <person name="Kleber M."/>
            <person name="Mauceli E."/>
            <person name="MacCallum I."/>
        </authorList>
    </citation>
    <scope>NUCLEOTIDE SEQUENCE [LARGE SCALE GENOMIC DNA]</scope>
    <source>
        <strain evidence="2">Rob3c / Tucson 14021-0248.25</strain>
    </source>
</reference>
<dbReference type="HOGENOM" id="CLU_2707450_0_0_1"/>
<dbReference type="Proteomes" id="UP000001292">
    <property type="component" value="Unassembled WGS sequence"/>
</dbReference>
<dbReference type="AlphaFoldDB" id="B4IBE9"/>